<organism evidence="2 3">
    <name type="scientific">Serratia fonticola</name>
    <dbReference type="NCBI Taxonomy" id="47917"/>
    <lineage>
        <taxon>Bacteria</taxon>
        <taxon>Pseudomonadati</taxon>
        <taxon>Pseudomonadota</taxon>
        <taxon>Gammaproteobacteria</taxon>
        <taxon>Enterobacterales</taxon>
        <taxon>Yersiniaceae</taxon>
        <taxon>Serratia</taxon>
    </lineage>
</organism>
<proteinExistence type="predicted"/>
<dbReference type="Proteomes" id="UP001224622">
    <property type="component" value="Unassembled WGS sequence"/>
</dbReference>
<dbReference type="EMBL" id="JAVIGA010000024">
    <property type="protein sequence ID" value="MDQ9128616.1"/>
    <property type="molecule type" value="Genomic_DNA"/>
</dbReference>
<keyword evidence="1" id="KW-0732">Signal</keyword>
<sequence>MQLTLVFRLVPVLFLLATAGCQQPRSSLQKGPTPLNEQVEQLASVVAGTKYLKYKCNRSDLPSDAVIDKVAYKVAKQRGWNSSSYGTLPQRSEEIYQSLMRDNTPEQTKCSSFNSLLAPFTAELRADSSS</sequence>
<dbReference type="RefSeq" id="WP_309048119.1">
    <property type="nucleotide sequence ID" value="NZ_JAVIGA010000024.1"/>
</dbReference>
<dbReference type="NCBIfam" id="TIGR01004">
    <property type="entry name" value="PulS_OutS"/>
    <property type="match status" value="1"/>
</dbReference>
<comment type="caution">
    <text evidence="2">The sequence shown here is derived from an EMBL/GenBank/DDBJ whole genome shotgun (WGS) entry which is preliminary data.</text>
</comment>
<feature type="signal peptide" evidence="1">
    <location>
        <begin position="1"/>
        <end position="19"/>
    </location>
</feature>
<evidence type="ECO:0000256" key="1">
    <source>
        <dbReference type="SAM" id="SignalP"/>
    </source>
</evidence>
<reference evidence="2" key="1">
    <citation type="submission" date="2023-08" db="EMBL/GenBank/DDBJ databases">
        <title>The Comparative Genomic Analysis of Yersiniaceae from Polar Regions.</title>
        <authorList>
            <person name="Goncharov A."/>
            <person name="Aslanov B."/>
            <person name="Kolodzhieva V."/>
            <person name="Azarov D."/>
            <person name="Mochov A."/>
            <person name="Lebedeva E."/>
        </authorList>
    </citation>
    <scope>NUCLEOTIDE SEQUENCE</scope>
    <source>
        <strain evidence="2">Vf</strain>
    </source>
</reference>
<keyword evidence="2" id="KW-0449">Lipoprotein</keyword>
<dbReference type="Gene3D" id="1.20.58.1630">
    <property type="entry name" value="Chaperone lipoprotein PulS/OutS"/>
    <property type="match status" value="1"/>
</dbReference>
<dbReference type="InterPro" id="IPR019114">
    <property type="entry name" value="Chap_lipoprot_PulS/OutS-like"/>
</dbReference>
<dbReference type="InterPro" id="IPR038432">
    <property type="entry name" value="PulS/OutS-like_sf"/>
</dbReference>
<feature type="chain" id="PRO_5042607515" evidence="1">
    <location>
        <begin position="20"/>
        <end position="130"/>
    </location>
</feature>
<dbReference type="GO" id="GO:0006886">
    <property type="term" value="P:intracellular protein transport"/>
    <property type="evidence" value="ECO:0007669"/>
    <property type="project" value="InterPro"/>
</dbReference>
<dbReference type="AlphaFoldDB" id="A0AAJ1YDJ1"/>
<dbReference type="InterPro" id="IPR005699">
    <property type="entry name" value="Chap_lipoprot_PulS/OutS"/>
</dbReference>
<name>A0AAJ1YDJ1_SERFO</name>
<evidence type="ECO:0000313" key="2">
    <source>
        <dbReference type="EMBL" id="MDQ9128616.1"/>
    </source>
</evidence>
<gene>
    <name evidence="2" type="primary">gspS</name>
    <name evidence="2" type="ORF">RDT67_19550</name>
</gene>
<evidence type="ECO:0000313" key="3">
    <source>
        <dbReference type="Proteomes" id="UP001224622"/>
    </source>
</evidence>
<dbReference type="Pfam" id="PF09691">
    <property type="entry name" value="T2SS_PulS_OutS"/>
    <property type="match status" value="1"/>
</dbReference>
<protein>
    <submittedName>
        <fullName evidence="2">Type II secretion system pilot lipoprotein GspS</fullName>
    </submittedName>
</protein>
<accession>A0AAJ1YDJ1</accession>